<evidence type="ECO:0000313" key="11">
    <source>
        <dbReference type="Proteomes" id="UP000075902"/>
    </source>
</evidence>
<dbReference type="InterPro" id="IPR036236">
    <property type="entry name" value="Znf_C2H2_sf"/>
</dbReference>
<dbReference type="SUPFAM" id="SSF57667">
    <property type="entry name" value="beta-beta-alpha zinc fingers"/>
    <property type="match status" value="3"/>
</dbReference>
<feature type="domain" description="C2H2-type" evidence="9">
    <location>
        <begin position="144"/>
        <end position="166"/>
    </location>
</feature>
<dbReference type="Pfam" id="PF13894">
    <property type="entry name" value="zf-C2H2_4"/>
    <property type="match status" value="1"/>
</dbReference>
<evidence type="ECO:0000256" key="2">
    <source>
        <dbReference type="ARBA" id="ARBA00022723"/>
    </source>
</evidence>
<dbReference type="STRING" id="34690.A0A182TRD0"/>
<feature type="domain" description="C2H2-type" evidence="9">
    <location>
        <begin position="114"/>
        <end position="142"/>
    </location>
</feature>
<dbReference type="VEuPathDB" id="VectorBase:AMEC006956"/>
<dbReference type="PANTHER" id="PTHR23225:SF2">
    <property type="entry name" value="AT09679P-RELATED"/>
    <property type="match status" value="1"/>
</dbReference>
<accession>A0A182TRD0</accession>
<feature type="domain" description="C2H2-type" evidence="9">
    <location>
        <begin position="259"/>
        <end position="287"/>
    </location>
</feature>
<feature type="domain" description="C2H2-type" evidence="9">
    <location>
        <begin position="229"/>
        <end position="257"/>
    </location>
</feature>
<feature type="domain" description="C2H2-type" evidence="9">
    <location>
        <begin position="316"/>
        <end position="344"/>
    </location>
</feature>
<evidence type="ECO:0000256" key="5">
    <source>
        <dbReference type="ARBA" id="ARBA00022833"/>
    </source>
</evidence>
<evidence type="ECO:0000256" key="1">
    <source>
        <dbReference type="ARBA" id="ARBA00004123"/>
    </source>
</evidence>
<feature type="domain" description="C2H2-type" evidence="9">
    <location>
        <begin position="287"/>
        <end position="315"/>
    </location>
</feature>
<dbReference type="PANTHER" id="PTHR23225">
    <property type="entry name" value="ZINC FINGER PROTEIN"/>
    <property type="match status" value="1"/>
</dbReference>
<evidence type="ECO:0000256" key="6">
    <source>
        <dbReference type="ARBA" id="ARBA00023242"/>
    </source>
</evidence>
<dbReference type="Pfam" id="PF00096">
    <property type="entry name" value="zf-C2H2"/>
    <property type="match status" value="2"/>
</dbReference>
<name>A0A182TRD0_9DIPT</name>
<evidence type="ECO:0000259" key="9">
    <source>
        <dbReference type="PROSITE" id="PS50157"/>
    </source>
</evidence>
<comment type="subcellular location">
    <subcellularLocation>
        <location evidence="1">Nucleus</location>
    </subcellularLocation>
</comment>
<feature type="compositionally biased region" description="Basic and acidic residues" evidence="8">
    <location>
        <begin position="29"/>
        <end position="43"/>
    </location>
</feature>
<dbReference type="InterPro" id="IPR039970">
    <property type="entry name" value="TF_Grauzone"/>
</dbReference>
<keyword evidence="2" id="KW-0479">Metal-binding</keyword>
<dbReference type="PROSITE" id="PS00028">
    <property type="entry name" value="ZINC_FINGER_C2H2_1"/>
    <property type="match status" value="6"/>
</dbReference>
<protein>
    <recommendedName>
        <fullName evidence="9">C2H2-type domain-containing protein</fullName>
    </recommendedName>
</protein>
<dbReference type="Proteomes" id="UP000075902">
    <property type="component" value="Unassembled WGS sequence"/>
</dbReference>
<dbReference type="GO" id="GO:0005634">
    <property type="term" value="C:nucleus"/>
    <property type="evidence" value="ECO:0007669"/>
    <property type="project" value="UniProtKB-SubCell"/>
</dbReference>
<keyword evidence="11" id="KW-1185">Reference proteome</keyword>
<dbReference type="FunFam" id="3.30.160.60:FF:000145">
    <property type="entry name" value="Zinc finger protein 574"/>
    <property type="match status" value="1"/>
</dbReference>
<evidence type="ECO:0000256" key="4">
    <source>
        <dbReference type="ARBA" id="ARBA00022771"/>
    </source>
</evidence>
<feature type="domain" description="C2H2-type" evidence="9">
    <location>
        <begin position="198"/>
        <end position="225"/>
    </location>
</feature>
<evidence type="ECO:0000256" key="8">
    <source>
        <dbReference type="SAM" id="MobiDB-lite"/>
    </source>
</evidence>
<evidence type="ECO:0000313" key="10">
    <source>
        <dbReference type="EnsemblMetazoa" id="AMEC006956-PA"/>
    </source>
</evidence>
<dbReference type="GO" id="GO:0008270">
    <property type="term" value="F:zinc ion binding"/>
    <property type="evidence" value="ECO:0007669"/>
    <property type="project" value="UniProtKB-KW"/>
</dbReference>
<dbReference type="InterPro" id="IPR013087">
    <property type="entry name" value="Znf_C2H2_type"/>
</dbReference>
<keyword evidence="4 7" id="KW-0863">Zinc-finger</keyword>
<reference evidence="10" key="2">
    <citation type="submission" date="2020-05" db="UniProtKB">
        <authorList>
            <consortium name="EnsemblMetazoa"/>
        </authorList>
    </citation>
    <scope>IDENTIFICATION</scope>
    <source>
        <strain evidence="10">CM1001059</strain>
    </source>
</reference>
<keyword evidence="5" id="KW-0862">Zinc</keyword>
<feature type="region of interest" description="Disordered" evidence="8">
    <location>
        <begin position="18"/>
        <end position="43"/>
    </location>
</feature>
<evidence type="ECO:0000256" key="3">
    <source>
        <dbReference type="ARBA" id="ARBA00022737"/>
    </source>
</evidence>
<proteinExistence type="predicted"/>
<keyword evidence="6" id="KW-0539">Nucleus</keyword>
<dbReference type="EnsemblMetazoa" id="AMEC006956-RA">
    <property type="protein sequence ID" value="AMEC006956-PA"/>
    <property type="gene ID" value="AMEC006956"/>
</dbReference>
<dbReference type="AlphaFoldDB" id="A0A182TRD0"/>
<dbReference type="SMART" id="SM00355">
    <property type="entry name" value="ZnF_C2H2"/>
    <property type="match status" value="10"/>
</dbReference>
<dbReference type="Gene3D" id="3.30.160.60">
    <property type="entry name" value="Classic Zinc Finger"/>
    <property type="match status" value="4"/>
</dbReference>
<organism evidence="10 11">
    <name type="scientific">Anopheles melas</name>
    <dbReference type="NCBI Taxonomy" id="34690"/>
    <lineage>
        <taxon>Eukaryota</taxon>
        <taxon>Metazoa</taxon>
        <taxon>Ecdysozoa</taxon>
        <taxon>Arthropoda</taxon>
        <taxon>Hexapoda</taxon>
        <taxon>Insecta</taxon>
        <taxon>Pterygota</taxon>
        <taxon>Neoptera</taxon>
        <taxon>Endopterygota</taxon>
        <taxon>Diptera</taxon>
        <taxon>Nematocera</taxon>
        <taxon>Culicoidea</taxon>
        <taxon>Culicidae</taxon>
        <taxon>Anophelinae</taxon>
        <taxon>Anopheles</taxon>
    </lineage>
</organism>
<dbReference type="PROSITE" id="PS50157">
    <property type="entry name" value="ZINC_FINGER_C2H2_2"/>
    <property type="match status" value="7"/>
</dbReference>
<evidence type="ECO:0000256" key="7">
    <source>
        <dbReference type="PROSITE-ProRule" id="PRU00042"/>
    </source>
</evidence>
<sequence length="369" mass="43188">MLPIEDMEVLLKEQLDYDFSSDDNNSTTHTDDKTPNSRSKKPDLHENDRIIMEFFEMRCELCPKQAEQSFDRFYTLQRHYRVAHQCRGFLRCCGRKLYRRFRVMEHIQSHRGTIRCGICDKPFKSKSYLMRHNAEQHVAEGPSFACQHCERTFHTQRQLNQHLPAHETTVCKICGKTVNVRYLKQHTALIHGTVRQGYMCDLCGKNFSSSLALDRHIKQHQGIETIEKLDCPHCGKQLNGKYNLQKHVRCMHVEAGKSYRCEVCGHFSPNSVALENHKKRVHTGEHFECGECGKRFKQKIYLTEHVAALHTRKPLYACEFCEATFKSRANYYTHRKTRHRAEWEALREERKQGEGKRLFAAADVITGVV</sequence>
<keyword evidence="3" id="KW-0677">Repeat</keyword>
<dbReference type="GO" id="GO:0003700">
    <property type="term" value="F:DNA-binding transcription factor activity"/>
    <property type="evidence" value="ECO:0007669"/>
    <property type="project" value="InterPro"/>
</dbReference>
<reference evidence="11" key="1">
    <citation type="submission" date="2014-01" db="EMBL/GenBank/DDBJ databases">
        <title>The Genome Sequence of Anopheles melas CM1001059_A (V2).</title>
        <authorList>
            <consortium name="The Broad Institute Genomics Platform"/>
            <person name="Neafsey D.E."/>
            <person name="Besansky N."/>
            <person name="Howell P."/>
            <person name="Walton C."/>
            <person name="Young S.K."/>
            <person name="Zeng Q."/>
            <person name="Gargeya S."/>
            <person name="Fitzgerald M."/>
            <person name="Haas B."/>
            <person name="Abouelleil A."/>
            <person name="Allen A.W."/>
            <person name="Alvarado L."/>
            <person name="Arachchi H.M."/>
            <person name="Berlin A.M."/>
            <person name="Chapman S.B."/>
            <person name="Gainer-Dewar J."/>
            <person name="Goldberg J."/>
            <person name="Griggs A."/>
            <person name="Gujja S."/>
            <person name="Hansen M."/>
            <person name="Howarth C."/>
            <person name="Imamovic A."/>
            <person name="Ireland A."/>
            <person name="Larimer J."/>
            <person name="McCowan C."/>
            <person name="Murphy C."/>
            <person name="Pearson M."/>
            <person name="Poon T.W."/>
            <person name="Priest M."/>
            <person name="Roberts A."/>
            <person name="Saif S."/>
            <person name="Shea T."/>
            <person name="Sisk P."/>
            <person name="Sykes S."/>
            <person name="Wortman J."/>
            <person name="Nusbaum C."/>
            <person name="Birren B."/>
        </authorList>
    </citation>
    <scope>NUCLEOTIDE SEQUENCE [LARGE SCALE GENOMIC DNA]</scope>
    <source>
        <strain evidence="11">CM1001059</strain>
    </source>
</reference>